<evidence type="ECO:0000256" key="6">
    <source>
        <dbReference type="ARBA" id="ARBA00022679"/>
    </source>
</evidence>
<evidence type="ECO:0000256" key="16">
    <source>
        <dbReference type="ARBA" id="ARBA00049385"/>
    </source>
</evidence>
<evidence type="ECO:0000256" key="7">
    <source>
        <dbReference type="ARBA" id="ARBA00022692"/>
    </source>
</evidence>
<evidence type="ECO:0000256" key="8">
    <source>
        <dbReference type="ARBA" id="ARBA00022787"/>
    </source>
</evidence>
<keyword evidence="19" id="KW-1185">Reference proteome</keyword>
<evidence type="ECO:0000256" key="5">
    <source>
        <dbReference type="ARBA" id="ARBA00012452"/>
    </source>
</evidence>
<keyword evidence="10 17" id="KW-1133">Transmembrane helix</keyword>
<evidence type="ECO:0000313" key="18">
    <source>
        <dbReference type="EMBL" id="KAJ0399246.1"/>
    </source>
</evidence>
<dbReference type="EMBL" id="JAKCXM010000189">
    <property type="protein sequence ID" value="KAJ0399246.1"/>
    <property type="molecule type" value="Genomic_DNA"/>
</dbReference>
<dbReference type="PANTHER" id="PTHR10689">
    <property type="entry name" value="MICROSOMAL GLUTATHIONE S-TRANSFERASE 1"/>
    <property type="match status" value="1"/>
</dbReference>
<name>A0AAD5LIH6_PYTIN</name>
<dbReference type="EC" id="2.5.1.18" evidence="5"/>
<comment type="caution">
    <text evidence="18">The sequence shown here is derived from an EMBL/GenBank/DDBJ whole genome shotgun (WGS) entry which is preliminary data.</text>
</comment>
<gene>
    <name evidence="18" type="ORF">P43SY_007094</name>
</gene>
<evidence type="ECO:0000256" key="14">
    <source>
        <dbReference type="ARBA" id="ARBA00038540"/>
    </source>
</evidence>
<evidence type="ECO:0000256" key="12">
    <source>
        <dbReference type="ARBA" id="ARBA00023128"/>
    </source>
</evidence>
<evidence type="ECO:0000256" key="10">
    <source>
        <dbReference type="ARBA" id="ARBA00022989"/>
    </source>
</evidence>
<organism evidence="18 19">
    <name type="scientific">Pythium insidiosum</name>
    <name type="common">Pythiosis disease agent</name>
    <dbReference type="NCBI Taxonomy" id="114742"/>
    <lineage>
        <taxon>Eukaryota</taxon>
        <taxon>Sar</taxon>
        <taxon>Stramenopiles</taxon>
        <taxon>Oomycota</taxon>
        <taxon>Peronosporomycetes</taxon>
        <taxon>Pythiales</taxon>
        <taxon>Pythiaceae</taxon>
        <taxon>Pythium</taxon>
    </lineage>
</organism>
<keyword evidence="12" id="KW-0496">Mitochondrion</keyword>
<comment type="catalytic activity">
    <reaction evidence="16">
        <text>RX + glutathione = an S-substituted glutathione + a halide anion + H(+)</text>
        <dbReference type="Rhea" id="RHEA:16437"/>
        <dbReference type="ChEBI" id="CHEBI:15378"/>
        <dbReference type="ChEBI" id="CHEBI:16042"/>
        <dbReference type="ChEBI" id="CHEBI:17792"/>
        <dbReference type="ChEBI" id="CHEBI:57925"/>
        <dbReference type="ChEBI" id="CHEBI:90779"/>
        <dbReference type="EC" id="2.5.1.18"/>
    </reaction>
    <physiologicalReaction direction="left-to-right" evidence="16">
        <dbReference type="Rhea" id="RHEA:16438"/>
    </physiologicalReaction>
</comment>
<comment type="subunit">
    <text evidence="14">Homotrimer; The trimer binds only one molecule of glutathione.</text>
</comment>
<evidence type="ECO:0000256" key="17">
    <source>
        <dbReference type="SAM" id="Phobius"/>
    </source>
</evidence>
<dbReference type="GO" id="GO:0005741">
    <property type="term" value="C:mitochondrial outer membrane"/>
    <property type="evidence" value="ECO:0007669"/>
    <property type="project" value="UniProtKB-SubCell"/>
</dbReference>
<comment type="subcellular location">
    <subcellularLocation>
        <location evidence="3">Endoplasmic reticulum membrane</location>
        <topology evidence="3">Multi-pass membrane protein</topology>
    </subcellularLocation>
    <subcellularLocation>
        <location evidence="2">Mitochondrion outer membrane</location>
    </subcellularLocation>
</comment>
<keyword evidence="6" id="KW-0808">Transferase</keyword>
<evidence type="ECO:0000256" key="2">
    <source>
        <dbReference type="ARBA" id="ARBA00004294"/>
    </source>
</evidence>
<dbReference type="Pfam" id="PF01124">
    <property type="entry name" value="MAPEG"/>
    <property type="match status" value="1"/>
</dbReference>
<evidence type="ECO:0000256" key="15">
    <source>
        <dbReference type="ARBA" id="ARBA00039397"/>
    </source>
</evidence>
<evidence type="ECO:0000256" key="3">
    <source>
        <dbReference type="ARBA" id="ARBA00004477"/>
    </source>
</evidence>
<keyword evidence="11" id="KW-0007">Acetylation</keyword>
<evidence type="ECO:0000256" key="9">
    <source>
        <dbReference type="ARBA" id="ARBA00022824"/>
    </source>
</evidence>
<dbReference type="AlphaFoldDB" id="A0AAD5LIH6"/>
<proteinExistence type="inferred from homology"/>
<dbReference type="SUPFAM" id="SSF161084">
    <property type="entry name" value="MAPEG domain-like"/>
    <property type="match status" value="1"/>
</dbReference>
<comment type="function">
    <text evidence="1">Conjugation of reduced glutathione to a wide number of exogenous and endogenous hydrophobic electrophiles.</text>
</comment>
<comment type="similarity">
    <text evidence="4">Belongs to the MAPEG family.</text>
</comment>
<dbReference type="InterPro" id="IPR023352">
    <property type="entry name" value="MAPEG-like_dom_sf"/>
</dbReference>
<sequence length="166" mass="18434">MLFIDSELVKDDVLKLLAVSTFILYVKFLGSTMIQGRKGFQAGTRLPEDGSLPMAKGMPTHNAFDFHITINDEGRRLALENELRWRRIIQNDLESMPMALAVFLISTLADARADIQCATITVYTIARCLHTISFVHQLAVARMLSWIVGVLAIIVAGCNGMVRALL</sequence>
<evidence type="ECO:0000313" key="19">
    <source>
        <dbReference type="Proteomes" id="UP001209570"/>
    </source>
</evidence>
<reference evidence="18" key="1">
    <citation type="submission" date="2021-12" db="EMBL/GenBank/DDBJ databases">
        <title>Prjna785345.</title>
        <authorList>
            <person name="Rujirawat T."/>
            <person name="Krajaejun T."/>
        </authorList>
    </citation>
    <scope>NUCLEOTIDE SEQUENCE</scope>
    <source>
        <strain evidence="18">Pi057C3</strain>
    </source>
</reference>
<evidence type="ECO:0000256" key="4">
    <source>
        <dbReference type="ARBA" id="ARBA00010459"/>
    </source>
</evidence>
<evidence type="ECO:0000256" key="13">
    <source>
        <dbReference type="ARBA" id="ARBA00023136"/>
    </source>
</evidence>
<keyword evidence="8" id="KW-1000">Mitochondrion outer membrane</keyword>
<dbReference type="InterPro" id="IPR040162">
    <property type="entry name" value="MGST1-like"/>
</dbReference>
<evidence type="ECO:0000256" key="11">
    <source>
        <dbReference type="ARBA" id="ARBA00022990"/>
    </source>
</evidence>
<evidence type="ECO:0000256" key="1">
    <source>
        <dbReference type="ARBA" id="ARBA00003701"/>
    </source>
</evidence>
<protein>
    <recommendedName>
        <fullName evidence="15">Microsomal glutathione S-transferase 1</fullName>
        <ecNumber evidence="5">2.5.1.18</ecNumber>
    </recommendedName>
</protein>
<keyword evidence="7 17" id="KW-0812">Transmembrane</keyword>
<dbReference type="Proteomes" id="UP001209570">
    <property type="component" value="Unassembled WGS sequence"/>
</dbReference>
<dbReference type="GO" id="GO:0004364">
    <property type="term" value="F:glutathione transferase activity"/>
    <property type="evidence" value="ECO:0007669"/>
    <property type="project" value="UniProtKB-EC"/>
</dbReference>
<feature type="transmembrane region" description="Helical" evidence="17">
    <location>
        <begin position="143"/>
        <end position="162"/>
    </location>
</feature>
<feature type="transmembrane region" description="Helical" evidence="17">
    <location>
        <begin position="13"/>
        <end position="30"/>
    </location>
</feature>
<keyword evidence="9" id="KW-0256">Endoplasmic reticulum</keyword>
<dbReference type="PANTHER" id="PTHR10689:SF6">
    <property type="entry name" value="MICROSOMAL GLUTATHIONE S-TRANSFERASE 1"/>
    <property type="match status" value="1"/>
</dbReference>
<keyword evidence="13 17" id="KW-0472">Membrane</keyword>
<dbReference type="InterPro" id="IPR001129">
    <property type="entry name" value="Membr-assoc_MAPEG"/>
</dbReference>
<accession>A0AAD5LIH6</accession>
<dbReference type="Gene3D" id="1.20.120.550">
    <property type="entry name" value="Membrane associated eicosanoid/glutathione metabolism-like domain"/>
    <property type="match status" value="1"/>
</dbReference>
<dbReference type="GO" id="GO:0005789">
    <property type="term" value="C:endoplasmic reticulum membrane"/>
    <property type="evidence" value="ECO:0007669"/>
    <property type="project" value="UniProtKB-SubCell"/>
</dbReference>